<protein>
    <recommendedName>
        <fullName evidence="6">Nucleoporin Pom152</fullName>
    </recommendedName>
</protein>
<accession>A0A0C3ABW5</accession>
<dbReference type="GO" id="GO:0070762">
    <property type="term" value="C:nuclear pore transmembrane ring"/>
    <property type="evidence" value="ECO:0007669"/>
    <property type="project" value="TreeGrafter"/>
</dbReference>
<feature type="domain" description="Nucleoporin POM152 ninth Ig-like" evidence="3">
    <location>
        <begin position="535"/>
        <end position="607"/>
    </location>
</feature>
<proteinExistence type="predicted"/>
<dbReference type="AlphaFoldDB" id="A0A0C3ABW5"/>
<evidence type="ECO:0008006" key="6">
    <source>
        <dbReference type="Google" id="ProtNLM"/>
    </source>
</evidence>
<dbReference type="OrthoDB" id="5529162at2759"/>
<dbReference type="InterPro" id="IPR056544">
    <property type="entry name" value="Ig_POM152"/>
</dbReference>
<dbReference type="InterPro" id="IPR037701">
    <property type="entry name" value="Pom152"/>
</dbReference>
<dbReference type="Pfam" id="PF23664">
    <property type="entry name" value="Ig_Pom152"/>
    <property type="match status" value="2"/>
</dbReference>
<evidence type="ECO:0000259" key="3">
    <source>
        <dbReference type="Pfam" id="PF24527"/>
    </source>
</evidence>
<dbReference type="FunCoup" id="A0A0C3ABW5">
    <property type="interactions" value="71"/>
</dbReference>
<dbReference type="InParanoid" id="A0A0C3ABW5"/>
<keyword evidence="5" id="KW-1185">Reference proteome</keyword>
<organism evidence="4 5">
    <name type="scientific">Piloderma croceum (strain F 1598)</name>
    <dbReference type="NCBI Taxonomy" id="765440"/>
    <lineage>
        <taxon>Eukaryota</taxon>
        <taxon>Fungi</taxon>
        <taxon>Dikarya</taxon>
        <taxon>Basidiomycota</taxon>
        <taxon>Agaricomycotina</taxon>
        <taxon>Agaricomycetes</taxon>
        <taxon>Agaricomycetidae</taxon>
        <taxon>Atheliales</taxon>
        <taxon>Atheliaceae</taxon>
        <taxon>Piloderma</taxon>
    </lineage>
</organism>
<dbReference type="InterPro" id="IPR056541">
    <property type="entry name" value="Ig-like_POM152"/>
</dbReference>
<evidence type="ECO:0000259" key="1">
    <source>
        <dbReference type="Pfam" id="PF23664"/>
    </source>
</evidence>
<dbReference type="EMBL" id="KN833372">
    <property type="protein sequence ID" value="KIM71278.1"/>
    <property type="molecule type" value="Genomic_DNA"/>
</dbReference>
<feature type="domain" description="Nucleoporin POM152 immunoglobulin-like" evidence="1">
    <location>
        <begin position="328"/>
        <end position="400"/>
    </location>
</feature>
<reference evidence="5" key="2">
    <citation type="submission" date="2015-01" db="EMBL/GenBank/DDBJ databases">
        <title>Evolutionary Origins and Diversification of the Mycorrhizal Mutualists.</title>
        <authorList>
            <consortium name="DOE Joint Genome Institute"/>
            <consortium name="Mycorrhizal Genomics Consortium"/>
            <person name="Kohler A."/>
            <person name="Kuo A."/>
            <person name="Nagy L.G."/>
            <person name="Floudas D."/>
            <person name="Copeland A."/>
            <person name="Barry K.W."/>
            <person name="Cichocki N."/>
            <person name="Veneault-Fourrey C."/>
            <person name="LaButti K."/>
            <person name="Lindquist E.A."/>
            <person name="Lipzen A."/>
            <person name="Lundell T."/>
            <person name="Morin E."/>
            <person name="Murat C."/>
            <person name="Riley R."/>
            <person name="Ohm R."/>
            <person name="Sun H."/>
            <person name="Tunlid A."/>
            <person name="Henrissat B."/>
            <person name="Grigoriev I.V."/>
            <person name="Hibbett D.S."/>
            <person name="Martin F."/>
        </authorList>
    </citation>
    <scope>NUCLEOTIDE SEQUENCE [LARGE SCALE GENOMIC DNA]</scope>
    <source>
        <strain evidence="5">F 1598</strain>
    </source>
</reference>
<reference evidence="4 5" key="1">
    <citation type="submission" date="2014-04" db="EMBL/GenBank/DDBJ databases">
        <authorList>
            <consortium name="DOE Joint Genome Institute"/>
            <person name="Kuo A."/>
            <person name="Tarkka M."/>
            <person name="Buscot F."/>
            <person name="Kohler A."/>
            <person name="Nagy L.G."/>
            <person name="Floudas D."/>
            <person name="Copeland A."/>
            <person name="Barry K.W."/>
            <person name="Cichocki N."/>
            <person name="Veneault-Fourrey C."/>
            <person name="LaButti K."/>
            <person name="Lindquist E.A."/>
            <person name="Lipzen A."/>
            <person name="Lundell T."/>
            <person name="Morin E."/>
            <person name="Murat C."/>
            <person name="Sun H."/>
            <person name="Tunlid A."/>
            <person name="Henrissat B."/>
            <person name="Grigoriev I.V."/>
            <person name="Hibbett D.S."/>
            <person name="Martin F."/>
            <person name="Nordberg H.P."/>
            <person name="Cantor M.N."/>
            <person name="Hua S.X."/>
        </authorList>
    </citation>
    <scope>NUCLEOTIDE SEQUENCE [LARGE SCALE GENOMIC DNA]</scope>
    <source>
        <strain evidence="4 5">F 1598</strain>
    </source>
</reference>
<dbReference type="GO" id="GO:0006999">
    <property type="term" value="P:nuclear pore organization"/>
    <property type="evidence" value="ECO:0007669"/>
    <property type="project" value="TreeGrafter"/>
</dbReference>
<sequence length="723" mass="80153">SGDTGVSASLVLHGTPPFQVYYLTQRDKEPARDLVKTFPNSRGELTLQPERSGHYVYTFVQMSDANYKKVGLDGPSIEQVVHPLAAAEFVGVGGSGSGSTGAGGGARSKRMVNSCSGGIVDAEVDLRGTGPWNLEVQVVGPKSTETIRIPEIKTSRTTIQVPIPDAIDREGGSFDIELASIEDSYGCKRTLTVPGISVNVRRVKPTAKFYGKDGKRHVTVLEHERASLPLRLTGDGPWRLKYRRMENPEVIKTVTLRTPNDQLNVMEDGLYEITEIVDSQCPGSVIIDESTYRVDWVPRPSAKLAPETEATYVSHNRSHILPPICEGIDDHVDLDLTGRAPFQILYNIAQDDHNGGTNILEQPTFSSIQHRTRFQLHTTPAGRKYYEVKQIGDAPYPLAKHKNDFIPRSERLLFEQQVFGRPTARFRNNNRMSYCLHDVLVPRDAITTDGQILLEGTPPFVLQLSIKNLAASKVDTETIKVPGKTWTVSLPTHTFESIGPHLITIESVQDASHCEQATLDPLYRSIWVDVAETAAIIPFNRRENFCAGEISYFQLEGTPPWTVGYRINGKSYTQEAKVSPFSLLQQQPGEFTITSVAHQQKMCKAAVTDLRFTVHPLPAARVGHGERIYEDIHEGDQAEIVFTLVGEPPFTFTYQRSEPSPRKGVKPGKVLETHTVSGVSTKEYSIFSALEGTWTVTSISDRYCRYPPAQPEGAADKTKRLTN</sequence>
<evidence type="ECO:0000259" key="2">
    <source>
        <dbReference type="Pfam" id="PF24312"/>
    </source>
</evidence>
<name>A0A0C3ABW5_PILCF</name>
<dbReference type="Pfam" id="PF24312">
    <property type="entry name" value="Ig-like_POM152"/>
    <property type="match status" value="1"/>
</dbReference>
<dbReference type="HOGENOM" id="CLU_382931_0_0_1"/>
<dbReference type="Proteomes" id="UP000054166">
    <property type="component" value="Unassembled WGS sequence"/>
</dbReference>
<evidence type="ECO:0000313" key="4">
    <source>
        <dbReference type="EMBL" id="KIM71278.1"/>
    </source>
</evidence>
<dbReference type="GO" id="GO:0017056">
    <property type="term" value="F:structural constituent of nuclear pore"/>
    <property type="evidence" value="ECO:0007669"/>
    <property type="project" value="InterPro"/>
</dbReference>
<dbReference type="Pfam" id="PF24527">
    <property type="entry name" value="Ig-like_Pom152_9"/>
    <property type="match status" value="1"/>
</dbReference>
<dbReference type="GO" id="GO:0006606">
    <property type="term" value="P:protein import into nucleus"/>
    <property type="evidence" value="ECO:0007669"/>
    <property type="project" value="TreeGrafter"/>
</dbReference>
<dbReference type="PANTHER" id="PTHR28206">
    <property type="entry name" value="NUCLEOPORIN POM152"/>
    <property type="match status" value="1"/>
</dbReference>
<dbReference type="PANTHER" id="PTHR28206:SF1">
    <property type="entry name" value="NUCLEOPORIN POM152"/>
    <property type="match status" value="1"/>
</dbReference>
<dbReference type="InterPro" id="IPR056543">
    <property type="entry name" value="Ig-like_POM152_9th"/>
</dbReference>
<feature type="domain" description="Nucleoporin POM152 immunoglobulin-like" evidence="1">
    <location>
        <begin position="2"/>
        <end position="86"/>
    </location>
</feature>
<gene>
    <name evidence="4" type="ORF">PILCRDRAFT_82954</name>
</gene>
<feature type="domain" description="Nucleoporin POM152 Ig-like" evidence="2">
    <location>
        <begin position="204"/>
        <end position="290"/>
    </location>
</feature>
<feature type="non-terminal residue" evidence="4">
    <location>
        <position position="1"/>
    </location>
</feature>
<evidence type="ECO:0000313" key="5">
    <source>
        <dbReference type="Proteomes" id="UP000054166"/>
    </source>
</evidence>
<dbReference type="STRING" id="765440.A0A0C3ABW5"/>